<dbReference type="InterPro" id="IPR048297">
    <property type="entry name" value="DUF936_dom_pln"/>
</dbReference>
<feature type="compositionally biased region" description="Basic and acidic residues" evidence="9">
    <location>
        <begin position="322"/>
        <end position="336"/>
    </location>
</feature>
<evidence type="ECO:0000256" key="6">
    <source>
        <dbReference type="ARBA" id="ARBA00022723"/>
    </source>
</evidence>
<comment type="similarity">
    <text evidence="5">Belongs to the metallo-beta-lactamase superfamily. Glyoxalase II family.</text>
</comment>
<feature type="compositionally biased region" description="Basic and acidic residues" evidence="9">
    <location>
        <begin position="599"/>
        <end position="612"/>
    </location>
</feature>
<feature type="compositionally biased region" description="Basic and acidic residues" evidence="9">
    <location>
        <begin position="285"/>
        <end position="312"/>
    </location>
</feature>
<feature type="domain" description="Metallo-beta-lactamase" evidence="10">
    <location>
        <begin position="810"/>
        <end position="968"/>
    </location>
</feature>
<feature type="region of interest" description="Disordered" evidence="9">
    <location>
        <begin position="559"/>
        <end position="612"/>
    </location>
</feature>
<dbReference type="InterPro" id="IPR035680">
    <property type="entry name" value="Clx_II_MBL"/>
</dbReference>
<feature type="region of interest" description="Disordered" evidence="9">
    <location>
        <begin position="254"/>
        <end position="356"/>
    </location>
</feature>
<dbReference type="GO" id="GO:0019243">
    <property type="term" value="P:methylglyoxal catabolic process to D-lactate via S-lactoyl-glutathione"/>
    <property type="evidence" value="ECO:0007669"/>
    <property type="project" value="InterPro"/>
</dbReference>
<name>A0A811N6A7_9POAL</name>
<dbReference type="PANTHER" id="PTHR31928">
    <property type="entry name" value="EXPRESSED PROTEIN"/>
    <property type="match status" value="1"/>
</dbReference>
<dbReference type="Proteomes" id="UP000604825">
    <property type="component" value="Unassembled WGS sequence"/>
</dbReference>
<evidence type="ECO:0000256" key="2">
    <source>
        <dbReference type="ARBA" id="ARBA00001947"/>
    </source>
</evidence>
<evidence type="ECO:0000256" key="1">
    <source>
        <dbReference type="ARBA" id="ARBA00001623"/>
    </source>
</evidence>
<dbReference type="InterPro" id="IPR001279">
    <property type="entry name" value="Metallo-B-lactamas"/>
</dbReference>
<comment type="cofactor">
    <cofactor evidence="3">
        <name>Fe(2+)</name>
        <dbReference type="ChEBI" id="CHEBI:29033"/>
    </cofactor>
</comment>
<dbReference type="SUPFAM" id="SSF56281">
    <property type="entry name" value="Metallo-hydrolase/oxidoreductase"/>
    <property type="match status" value="1"/>
</dbReference>
<evidence type="ECO:0000259" key="10">
    <source>
        <dbReference type="SMART" id="SM00849"/>
    </source>
</evidence>
<dbReference type="Pfam" id="PF06075">
    <property type="entry name" value="DUF936"/>
    <property type="match status" value="1"/>
</dbReference>
<dbReference type="SMART" id="SM00849">
    <property type="entry name" value="Lactamase_B"/>
    <property type="match status" value="1"/>
</dbReference>
<gene>
    <name evidence="11" type="ORF">NCGR_LOCUS12414</name>
</gene>
<evidence type="ECO:0000256" key="9">
    <source>
        <dbReference type="SAM" id="MobiDB-lite"/>
    </source>
</evidence>
<evidence type="ECO:0000256" key="5">
    <source>
        <dbReference type="ARBA" id="ARBA00006759"/>
    </source>
</evidence>
<comment type="cofactor">
    <cofactor evidence="2">
        <name>Zn(2+)</name>
        <dbReference type="ChEBI" id="CHEBI:29105"/>
    </cofactor>
</comment>
<proteinExistence type="inferred from homology"/>
<dbReference type="Pfam" id="PF16123">
    <property type="entry name" value="HAGH_C"/>
    <property type="match status" value="1"/>
</dbReference>
<feature type="region of interest" description="Disordered" evidence="9">
    <location>
        <begin position="152"/>
        <end position="217"/>
    </location>
</feature>
<dbReference type="InterPro" id="IPR049172">
    <property type="entry name" value="DUF6857_pln"/>
</dbReference>
<feature type="compositionally biased region" description="Polar residues" evidence="9">
    <location>
        <begin position="173"/>
        <end position="183"/>
    </location>
</feature>
<evidence type="ECO:0000256" key="7">
    <source>
        <dbReference type="ARBA" id="ARBA00022801"/>
    </source>
</evidence>
<dbReference type="FunFam" id="3.60.15.10:FF:000019">
    <property type="entry name" value="Hydroxyacylglutathione hydrolase, mitochondrial"/>
    <property type="match status" value="1"/>
</dbReference>
<dbReference type="CDD" id="cd07723">
    <property type="entry name" value="hydroxyacylglutathione_hydrolase_MBL-fold"/>
    <property type="match status" value="1"/>
</dbReference>
<dbReference type="Pfam" id="PF00753">
    <property type="entry name" value="Lactamase_B"/>
    <property type="match status" value="1"/>
</dbReference>
<feature type="region of interest" description="Disordered" evidence="9">
    <location>
        <begin position="665"/>
        <end position="697"/>
    </location>
</feature>
<keyword evidence="7" id="KW-0378">Hydrolase</keyword>
<dbReference type="InterPro" id="IPR032282">
    <property type="entry name" value="HAGH_C"/>
</dbReference>
<evidence type="ECO:0000313" key="11">
    <source>
        <dbReference type="EMBL" id="CAD6218549.1"/>
    </source>
</evidence>
<dbReference type="Gene3D" id="3.60.15.10">
    <property type="entry name" value="Ribonuclease Z/Hydroxyacylglutathione hydrolase-like"/>
    <property type="match status" value="1"/>
</dbReference>
<dbReference type="OrthoDB" id="1908057at2759"/>
<evidence type="ECO:0000256" key="4">
    <source>
        <dbReference type="ARBA" id="ARBA00001965"/>
    </source>
</evidence>
<dbReference type="PANTHER" id="PTHR31928:SF30">
    <property type="entry name" value="DUF936 DOMAIN-CONTAINING PROTEIN"/>
    <property type="match status" value="1"/>
</dbReference>
<organism evidence="11 12">
    <name type="scientific">Miscanthus lutarioriparius</name>
    <dbReference type="NCBI Taxonomy" id="422564"/>
    <lineage>
        <taxon>Eukaryota</taxon>
        <taxon>Viridiplantae</taxon>
        <taxon>Streptophyta</taxon>
        <taxon>Embryophyta</taxon>
        <taxon>Tracheophyta</taxon>
        <taxon>Spermatophyta</taxon>
        <taxon>Magnoliopsida</taxon>
        <taxon>Liliopsida</taxon>
        <taxon>Poales</taxon>
        <taxon>Poaceae</taxon>
        <taxon>PACMAD clade</taxon>
        <taxon>Panicoideae</taxon>
        <taxon>Andropogonodae</taxon>
        <taxon>Andropogoneae</taxon>
        <taxon>Saccharinae</taxon>
        <taxon>Miscanthus</taxon>
    </lineage>
</organism>
<comment type="cofactor">
    <cofactor evidence="4">
        <name>Fe(3+)</name>
        <dbReference type="ChEBI" id="CHEBI:29034"/>
    </cofactor>
</comment>
<dbReference type="InterPro" id="IPR036866">
    <property type="entry name" value="RibonucZ/Hydroxyglut_hydro"/>
</dbReference>
<dbReference type="Pfam" id="PF21647">
    <property type="entry name" value="DUF6857"/>
    <property type="match status" value="1"/>
</dbReference>
<feature type="compositionally biased region" description="Low complexity" evidence="9">
    <location>
        <begin position="682"/>
        <end position="693"/>
    </location>
</feature>
<evidence type="ECO:0000256" key="3">
    <source>
        <dbReference type="ARBA" id="ARBA00001954"/>
    </source>
</evidence>
<keyword evidence="6" id="KW-0479">Metal-binding</keyword>
<keyword evidence="12" id="KW-1185">Reference proteome</keyword>
<evidence type="ECO:0000256" key="8">
    <source>
        <dbReference type="ARBA" id="ARBA00022833"/>
    </source>
</evidence>
<dbReference type="AlphaFoldDB" id="A0A811N6A7"/>
<feature type="compositionally biased region" description="Polar residues" evidence="9">
    <location>
        <begin position="203"/>
        <end position="214"/>
    </location>
</feature>
<feature type="compositionally biased region" description="Low complexity" evidence="9">
    <location>
        <begin position="559"/>
        <end position="594"/>
    </location>
</feature>
<dbReference type="InterPro" id="IPR010341">
    <property type="entry name" value="DUF936_pln"/>
</dbReference>
<keyword evidence="8" id="KW-0862">Zinc</keyword>
<feature type="compositionally biased region" description="Low complexity" evidence="9">
    <location>
        <begin position="263"/>
        <end position="279"/>
    </location>
</feature>
<comment type="catalytic activity">
    <reaction evidence="1">
        <text>an S-(2-hydroxyacyl)glutathione + H2O = a 2-hydroxy carboxylate + glutathione + H(+)</text>
        <dbReference type="Rhea" id="RHEA:21864"/>
        <dbReference type="ChEBI" id="CHEBI:15377"/>
        <dbReference type="ChEBI" id="CHEBI:15378"/>
        <dbReference type="ChEBI" id="CHEBI:57925"/>
        <dbReference type="ChEBI" id="CHEBI:58896"/>
        <dbReference type="ChEBI" id="CHEBI:71261"/>
        <dbReference type="EC" id="3.1.2.6"/>
    </reaction>
</comment>
<protein>
    <recommendedName>
        <fullName evidence="10">Metallo-beta-lactamase domain-containing protein</fullName>
    </recommendedName>
</protein>
<dbReference type="InterPro" id="IPR017782">
    <property type="entry name" value="Hydroxyacylglutathione_Hdrlase"/>
</dbReference>
<accession>A0A811N6A7</accession>
<dbReference type="HAMAP" id="MF_01374">
    <property type="entry name" value="Glyoxalase_2"/>
    <property type="match status" value="1"/>
</dbReference>
<comment type="caution">
    <text evidence="11">The sequence shown here is derived from an EMBL/GenBank/DDBJ whole genome shotgun (WGS) entry which is preliminary data.</text>
</comment>
<dbReference type="GO" id="GO:0004416">
    <property type="term" value="F:hydroxyacylglutathione hydrolase activity"/>
    <property type="evidence" value="ECO:0007669"/>
    <property type="project" value="UniProtKB-EC"/>
</dbReference>
<evidence type="ECO:0000313" key="12">
    <source>
        <dbReference type="Proteomes" id="UP000604825"/>
    </source>
</evidence>
<reference evidence="11" key="1">
    <citation type="submission" date="2020-10" db="EMBL/GenBank/DDBJ databases">
        <authorList>
            <person name="Han B."/>
            <person name="Lu T."/>
            <person name="Zhao Q."/>
            <person name="Huang X."/>
            <person name="Zhao Y."/>
        </authorList>
    </citation>
    <scope>NUCLEOTIDE SEQUENCE</scope>
</reference>
<dbReference type="GO" id="GO:0046872">
    <property type="term" value="F:metal ion binding"/>
    <property type="evidence" value="ECO:0007669"/>
    <property type="project" value="UniProtKB-KW"/>
</dbReference>
<dbReference type="EMBL" id="CAJGYO010000003">
    <property type="protein sequence ID" value="CAD6218549.1"/>
    <property type="molecule type" value="Genomic_DNA"/>
</dbReference>
<dbReference type="NCBIfam" id="TIGR03413">
    <property type="entry name" value="GSH_gloB"/>
    <property type="match status" value="1"/>
</dbReference>
<sequence>MASLVPGVLVKLLQHMNTDVKVAGEHRSSLLQVVSIVPALAGSDLFTNQGFYLKVSDSSHATYVSLPEEQHDLILSDKIQLGQFIHVDRLEAATPVPILRGVRRVPGRHACVGTPEDLVVTSSSNFHGSKKAQPSNGMKDASILSLEKETSKLEKINASRKPTGAENKKPMLTKSNSSLSRQALNGIGDKKEAVKSKLKPAITRSTPSSPTSVYSLPASFDRFSNDLKQRNKVKGAEKASSSRLSLLEKAASVLKATSAGRKSSAGNSVSSSVLSIGSGPKALRRSWEGNTDIKGKGNSESKTAKPDRKFDNKIPMTPRRKSPVDEKVPHKDDSQKAARKSTASAPSDDADKAVKKHIPTVKRTSGVLGNSNVTNLVKIPPNSKKLTDISTWTSLPPSLAKLGKELLKYRESAQIAAVEAMQEASAAESLLRCLSSYAEVSSTAEEQNPQPAVEQFLTLHAALSRATVITDTLTKSATSAASPDCSAASDAGTVGSATDEEAAAIAAERRRRATSWVSAALATDLSAFGIYNLKPAPATVSSPLAVVVVDESAKPAAAAATATKSSPSPKSRLSPAKGKARTVTAAAAAALTTTPAPPEWERGGGAEERGELAKRLGEESRGWFLGFVERFLDADVAASAPWDRERAARMLPQLKRVNDWLGEIGKRSETPSLPPADADGEATTTSTAAPVPANGGCGVPEETIGRLRKKIYEYLLTNVDSAAAMLGGGGGGAAAAPMNGKKMRGQPSLLPSVRKQWPGKPLLYGISTLLVMPLRTLYGVGRVFGAGRFLCNMTSVSSSLQIELVPCLRDNYAYILHDVDTGTVGVVDPSEAMPIINALEKRNQNLTYILNTHHHYDHTGGNLELKAKYGAKVIGSEKDKDRIPGIDITLKEGDTWMFAGHQVLVLETPGHTSGHVCYYFAGSGAIFTGDTLFNLSCGKLFEGTPQQMYSSLQKITALPDDTKVYCGHEYTLSNSKFALSVEPGNKALQEYAANAAELRNKNIPTVPTTIGREKECNPFLRTTNPEIKRTLSIPDHFDEDQVLEVVRRAKDNF</sequence>